<evidence type="ECO:0000256" key="1">
    <source>
        <dbReference type="ARBA" id="ARBA00022475"/>
    </source>
</evidence>
<dbReference type="InterPro" id="IPR003510">
    <property type="entry name" value="Fumarate_red_C"/>
</dbReference>
<reference evidence="6 7" key="1">
    <citation type="submission" date="2016-02" db="EMBL/GenBank/DDBJ databases">
        <authorList>
            <person name="Wen L."/>
            <person name="He K."/>
            <person name="Yang H."/>
        </authorList>
    </citation>
    <scope>NUCLEOTIDE SEQUENCE [LARGE SCALE GENOMIC DNA]</scope>
    <source>
        <strain evidence="6 7">TSA40</strain>
    </source>
</reference>
<proteinExistence type="predicted"/>
<feature type="transmembrane region" description="Helical" evidence="5">
    <location>
        <begin position="108"/>
        <end position="132"/>
    </location>
</feature>
<keyword evidence="3 5" id="KW-1133">Transmembrane helix</keyword>
<evidence type="ECO:0000313" key="7">
    <source>
        <dbReference type="Proteomes" id="UP000197535"/>
    </source>
</evidence>
<keyword evidence="1" id="KW-1003">Cell membrane</keyword>
<name>A0A254TK17_9BURK</name>
<organism evidence="6 7">
    <name type="scientific">Noviherbaspirillum denitrificans</name>
    <dbReference type="NCBI Taxonomy" id="1968433"/>
    <lineage>
        <taxon>Bacteria</taxon>
        <taxon>Pseudomonadati</taxon>
        <taxon>Pseudomonadota</taxon>
        <taxon>Betaproteobacteria</taxon>
        <taxon>Burkholderiales</taxon>
        <taxon>Oxalobacteraceae</taxon>
        <taxon>Noviherbaspirillum</taxon>
    </lineage>
</organism>
<dbReference type="Proteomes" id="UP000197535">
    <property type="component" value="Unassembled WGS sequence"/>
</dbReference>
<dbReference type="SUPFAM" id="SSF81343">
    <property type="entry name" value="Fumarate reductase respiratory complex transmembrane subunits"/>
    <property type="match status" value="1"/>
</dbReference>
<dbReference type="GO" id="GO:0016020">
    <property type="term" value="C:membrane"/>
    <property type="evidence" value="ECO:0007669"/>
    <property type="project" value="InterPro"/>
</dbReference>
<evidence type="ECO:0000256" key="5">
    <source>
        <dbReference type="SAM" id="Phobius"/>
    </source>
</evidence>
<keyword evidence="4 5" id="KW-0472">Membrane</keyword>
<evidence type="ECO:0000313" key="6">
    <source>
        <dbReference type="EMBL" id="OWW20943.1"/>
    </source>
</evidence>
<feature type="transmembrane region" description="Helical" evidence="5">
    <location>
        <begin position="70"/>
        <end position="87"/>
    </location>
</feature>
<evidence type="ECO:0000256" key="3">
    <source>
        <dbReference type="ARBA" id="ARBA00022989"/>
    </source>
</evidence>
<dbReference type="Pfam" id="PF02300">
    <property type="entry name" value="Fumarate_red_C"/>
    <property type="match status" value="1"/>
</dbReference>
<evidence type="ECO:0000256" key="2">
    <source>
        <dbReference type="ARBA" id="ARBA00022692"/>
    </source>
</evidence>
<dbReference type="AlphaFoldDB" id="A0A254TK17"/>
<dbReference type="InterPro" id="IPR034804">
    <property type="entry name" value="SQR/QFR_C/D"/>
</dbReference>
<comment type="caution">
    <text evidence="6">The sequence shown here is derived from an EMBL/GenBank/DDBJ whole genome shotgun (WGS) entry which is preliminary data.</text>
</comment>
<accession>A0A254TK17</accession>
<dbReference type="EMBL" id="LSTO01000001">
    <property type="protein sequence ID" value="OWW20943.1"/>
    <property type="molecule type" value="Genomic_DNA"/>
</dbReference>
<dbReference type="Gene3D" id="1.20.1300.10">
    <property type="entry name" value="Fumarate reductase/succinate dehydrogenase, transmembrane subunit"/>
    <property type="match status" value="1"/>
</dbReference>
<evidence type="ECO:0000256" key="4">
    <source>
        <dbReference type="ARBA" id="ARBA00023136"/>
    </source>
</evidence>
<protein>
    <submittedName>
        <fullName evidence="6">Fumarate reductase</fullName>
    </submittedName>
</protein>
<keyword evidence="2 5" id="KW-0812">Transmembrane</keyword>
<gene>
    <name evidence="6" type="ORF">AYR66_17185</name>
</gene>
<keyword evidence="7" id="KW-1185">Reference proteome</keyword>
<dbReference type="OrthoDB" id="8909678at2"/>
<sequence length="133" mass="14578">MSDPRKPYVRPMTGWWRKNPFFVRYMARELTALVVAAYAFILLAGMLCLAKGEAAFNAWGAVLRHPVSVALHVAALAAMLYHTWSWFDIMPKTMPPIVMGGKRVGPRIITGAGLAAAALATLVLFFAVWSLAS</sequence>
<dbReference type="RefSeq" id="WP_088707800.1">
    <property type="nucleotide sequence ID" value="NZ_LSTO01000001.1"/>
</dbReference>